<dbReference type="Proteomes" id="UP000249364">
    <property type="component" value="Unassembled WGS sequence"/>
</dbReference>
<gene>
    <name evidence="3" type="ORF">LY56_01729</name>
</gene>
<evidence type="ECO:0000313" key="3">
    <source>
        <dbReference type="EMBL" id="PZX45704.1"/>
    </source>
</evidence>
<dbReference type="InterPro" id="IPR036365">
    <property type="entry name" value="PGBD-like_sf"/>
</dbReference>
<dbReference type="Pfam" id="PF01471">
    <property type="entry name" value="PG_binding_1"/>
    <property type="match status" value="1"/>
</dbReference>
<dbReference type="InterPro" id="IPR002477">
    <property type="entry name" value="Peptidoglycan-bd-like"/>
</dbReference>
<proteinExistence type="predicted"/>
<protein>
    <submittedName>
        <fullName evidence="3">Putative peptidoglycan binding protein</fullName>
    </submittedName>
</protein>
<dbReference type="OrthoDB" id="7932821at2"/>
<accession>A0A2W7QAM6</accession>
<evidence type="ECO:0000256" key="1">
    <source>
        <dbReference type="SAM" id="SignalP"/>
    </source>
</evidence>
<feature type="signal peptide" evidence="1">
    <location>
        <begin position="1"/>
        <end position="26"/>
    </location>
</feature>
<feature type="chain" id="PRO_5016164746" evidence="1">
    <location>
        <begin position="27"/>
        <end position="203"/>
    </location>
</feature>
<dbReference type="EMBL" id="QKZQ01000006">
    <property type="protein sequence ID" value="PZX45704.1"/>
    <property type="molecule type" value="Genomic_DNA"/>
</dbReference>
<dbReference type="AlphaFoldDB" id="A0A2W7QAM6"/>
<keyword evidence="1" id="KW-0732">Signal</keyword>
<sequence>MRNSILRNVSALTLIGALAVPSLSSAADVDGNYALRGVGSAQCSDYTAALSGNGATDAQVYIAWLAGYITARSRLADETFDVLPLIAGADVAGLMNVICTQNQDSTFESAIDAAIRLFEPARVVSDSPLLELTHDNRTVLVRQSTFEQVQSALSAQGFYTGAIDGAYGPGSRSAITAFQESRNLAQSGLPDADTLVALLLGAE</sequence>
<evidence type="ECO:0000313" key="4">
    <source>
        <dbReference type="Proteomes" id="UP000249364"/>
    </source>
</evidence>
<organism evidence="3 4">
    <name type="scientific">Roseinatronobacter thiooxidans</name>
    <dbReference type="NCBI Taxonomy" id="121821"/>
    <lineage>
        <taxon>Bacteria</taxon>
        <taxon>Pseudomonadati</taxon>
        <taxon>Pseudomonadota</taxon>
        <taxon>Alphaproteobacteria</taxon>
        <taxon>Rhodobacterales</taxon>
        <taxon>Paracoccaceae</taxon>
        <taxon>Roseinatronobacter</taxon>
    </lineage>
</organism>
<dbReference type="SUPFAM" id="SSF47090">
    <property type="entry name" value="PGBD-like"/>
    <property type="match status" value="1"/>
</dbReference>
<dbReference type="InterPro" id="IPR036366">
    <property type="entry name" value="PGBDSf"/>
</dbReference>
<dbReference type="RefSeq" id="WP_084386252.1">
    <property type="nucleotide sequence ID" value="NZ_MEHT01000018.1"/>
</dbReference>
<reference evidence="3 4" key="1">
    <citation type="submission" date="2018-06" db="EMBL/GenBank/DDBJ databases">
        <title>Genomic Encyclopedia of Archaeal and Bacterial Type Strains, Phase II (KMG-II): from individual species to whole genera.</title>
        <authorList>
            <person name="Goeker M."/>
        </authorList>
    </citation>
    <scope>NUCLEOTIDE SEQUENCE [LARGE SCALE GENOMIC DNA]</scope>
    <source>
        <strain evidence="3 4">DSM 13087</strain>
    </source>
</reference>
<evidence type="ECO:0000259" key="2">
    <source>
        <dbReference type="Pfam" id="PF01471"/>
    </source>
</evidence>
<comment type="caution">
    <text evidence="3">The sequence shown here is derived from an EMBL/GenBank/DDBJ whole genome shotgun (WGS) entry which is preliminary data.</text>
</comment>
<feature type="domain" description="Peptidoglycan binding-like" evidence="2">
    <location>
        <begin position="146"/>
        <end position="198"/>
    </location>
</feature>
<name>A0A2W7QAM6_9RHOB</name>
<dbReference type="STRING" id="121821.GCA_001870675_01139"/>
<dbReference type="Gene3D" id="1.10.101.10">
    <property type="entry name" value="PGBD-like superfamily/PGBD"/>
    <property type="match status" value="1"/>
</dbReference>
<keyword evidence="4" id="KW-1185">Reference proteome</keyword>